<feature type="compositionally biased region" description="Basic and acidic residues" evidence="1">
    <location>
        <begin position="22"/>
        <end position="38"/>
    </location>
</feature>
<feature type="compositionally biased region" description="Basic and acidic residues" evidence="1">
    <location>
        <begin position="163"/>
        <end position="172"/>
    </location>
</feature>
<name>A0ABX5XUD7_9BACT</name>
<reference evidence="2 3" key="1">
    <citation type="submission" date="2019-02" db="EMBL/GenBank/DDBJ databases">
        <title>Deep-cultivation of Planctomycetes and their phenomic and genomic characterization uncovers novel biology.</title>
        <authorList>
            <person name="Wiegand S."/>
            <person name="Jogler M."/>
            <person name="Boedeker C."/>
            <person name="Pinto D."/>
            <person name="Vollmers J."/>
            <person name="Rivas-Marin E."/>
            <person name="Kohn T."/>
            <person name="Peeters S.H."/>
            <person name="Heuer A."/>
            <person name="Rast P."/>
            <person name="Oberbeckmann S."/>
            <person name="Bunk B."/>
            <person name="Jeske O."/>
            <person name="Meyerdierks A."/>
            <person name="Storesund J.E."/>
            <person name="Kallscheuer N."/>
            <person name="Luecker S."/>
            <person name="Lage O.M."/>
            <person name="Pohl T."/>
            <person name="Merkel B.J."/>
            <person name="Hornburger P."/>
            <person name="Mueller R.-W."/>
            <person name="Bruemmer F."/>
            <person name="Labrenz M."/>
            <person name="Spormann A.M."/>
            <person name="Op den Camp H."/>
            <person name="Overmann J."/>
            <person name="Amann R."/>
            <person name="Jetten M.S.M."/>
            <person name="Mascher T."/>
            <person name="Medema M.H."/>
            <person name="Devos D.P."/>
            <person name="Kaster A.-K."/>
            <person name="Ovreas L."/>
            <person name="Rohde M."/>
            <person name="Galperin M.Y."/>
            <person name="Jogler C."/>
        </authorList>
    </citation>
    <scope>NUCLEOTIDE SEQUENCE [LARGE SCALE GENOMIC DNA]</scope>
    <source>
        <strain evidence="2 3">TBK1r</strain>
    </source>
</reference>
<accession>A0ABX5XUD7</accession>
<feature type="region of interest" description="Disordered" evidence="1">
    <location>
        <begin position="22"/>
        <end position="84"/>
    </location>
</feature>
<evidence type="ECO:0000313" key="3">
    <source>
        <dbReference type="Proteomes" id="UP000318081"/>
    </source>
</evidence>
<protein>
    <submittedName>
        <fullName evidence="2">Uncharacterized protein</fullName>
    </submittedName>
</protein>
<dbReference type="EMBL" id="CP036432">
    <property type="protein sequence ID" value="QDV85650.1"/>
    <property type="molecule type" value="Genomic_DNA"/>
</dbReference>
<dbReference type="Proteomes" id="UP000318081">
    <property type="component" value="Chromosome"/>
</dbReference>
<gene>
    <name evidence="2" type="ORF">TBK1r_46650</name>
</gene>
<feature type="compositionally biased region" description="Low complexity" evidence="1">
    <location>
        <begin position="67"/>
        <end position="82"/>
    </location>
</feature>
<organism evidence="2 3">
    <name type="scientific">Stieleria magnilauensis</name>
    <dbReference type="NCBI Taxonomy" id="2527963"/>
    <lineage>
        <taxon>Bacteria</taxon>
        <taxon>Pseudomonadati</taxon>
        <taxon>Planctomycetota</taxon>
        <taxon>Planctomycetia</taxon>
        <taxon>Pirellulales</taxon>
        <taxon>Pirellulaceae</taxon>
        <taxon>Stieleria</taxon>
    </lineage>
</organism>
<keyword evidence="3" id="KW-1185">Reference proteome</keyword>
<evidence type="ECO:0000313" key="2">
    <source>
        <dbReference type="EMBL" id="QDV85650.1"/>
    </source>
</evidence>
<feature type="region of interest" description="Disordered" evidence="1">
    <location>
        <begin position="109"/>
        <end position="172"/>
    </location>
</feature>
<sequence>MNDVGGKARIRTIVVFLGDGIVGEHEPWSDGPKDHGPNDQRNNADATLIEGQRTKELHPKPTKSSTPDVCPDSPDAPPCSASTVTRLTPRRPRCEAFFSGRARAHRCFGNDEGPEGLRPAANTSSNAGNKCFTALPGRVETPQSGTRREGRYRVGSHSPAHAPRADRRVKTA</sequence>
<proteinExistence type="predicted"/>
<evidence type="ECO:0000256" key="1">
    <source>
        <dbReference type="SAM" id="MobiDB-lite"/>
    </source>
</evidence>